<gene>
    <name evidence="2" type="ORF">B0H16DRAFT_1879871</name>
</gene>
<dbReference type="PROSITE" id="PS51257">
    <property type="entry name" value="PROKAR_LIPOPROTEIN"/>
    <property type="match status" value="1"/>
</dbReference>
<name>A0AAD7NUR4_9AGAR</name>
<comment type="caution">
    <text evidence="2">The sequence shown here is derived from an EMBL/GenBank/DDBJ whole genome shotgun (WGS) entry which is preliminary data.</text>
</comment>
<evidence type="ECO:0008006" key="4">
    <source>
        <dbReference type="Google" id="ProtNLM"/>
    </source>
</evidence>
<dbReference type="Proteomes" id="UP001215598">
    <property type="component" value="Unassembled WGS sequence"/>
</dbReference>
<keyword evidence="1" id="KW-0732">Signal</keyword>
<proteinExistence type="predicted"/>
<reference evidence="2" key="1">
    <citation type="submission" date="2023-03" db="EMBL/GenBank/DDBJ databases">
        <title>Massive genome expansion in bonnet fungi (Mycena s.s.) driven by repeated elements and novel gene families across ecological guilds.</title>
        <authorList>
            <consortium name="Lawrence Berkeley National Laboratory"/>
            <person name="Harder C.B."/>
            <person name="Miyauchi S."/>
            <person name="Viragh M."/>
            <person name="Kuo A."/>
            <person name="Thoen E."/>
            <person name="Andreopoulos B."/>
            <person name="Lu D."/>
            <person name="Skrede I."/>
            <person name="Drula E."/>
            <person name="Henrissat B."/>
            <person name="Morin E."/>
            <person name="Kohler A."/>
            <person name="Barry K."/>
            <person name="LaButti K."/>
            <person name="Morin E."/>
            <person name="Salamov A."/>
            <person name="Lipzen A."/>
            <person name="Mereny Z."/>
            <person name="Hegedus B."/>
            <person name="Baldrian P."/>
            <person name="Stursova M."/>
            <person name="Weitz H."/>
            <person name="Taylor A."/>
            <person name="Grigoriev I.V."/>
            <person name="Nagy L.G."/>
            <person name="Martin F."/>
            <person name="Kauserud H."/>
        </authorList>
    </citation>
    <scope>NUCLEOTIDE SEQUENCE</scope>
    <source>
        <strain evidence="2">CBHHK182m</strain>
    </source>
</reference>
<dbReference type="AlphaFoldDB" id="A0AAD7NUR4"/>
<feature type="chain" id="PRO_5041951696" description="Secreted protein" evidence="1">
    <location>
        <begin position="22"/>
        <end position="102"/>
    </location>
</feature>
<evidence type="ECO:0000313" key="2">
    <source>
        <dbReference type="EMBL" id="KAJ7775491.1"/>
    </source>
</evidence>
<evidence type="ECO:0000313" key="3">
    <source>
        <dbReference type="Proteomes" id="UP001215598"/>
    </source>
</evidence>
<keyword evidence="3" id="KW-1185">Reference proteome</keyword>
<sequence>MFSKVISTALIFLAASQVAVAIACGDPPLPACPSFPPPHARLPNFAATPWAASASKRVDSVPELGTATNLEENREPKVVVVVERMASARVITVFLRLILILT</sequence>
<accession>A0AAD7NUR4</accession>
<feature type="signal peptide" evidence="1">
    <location>
        <begin position="1"/>
        <end position="21"/>
    </location>
</feature>
<dbReference type="EMBL" id="JARKIB010000010">
    <property type="protein sequence ID" value="KAJ7775491.1"/>
    <property type="molecule type" value="Genomic_DNA"/>
</dbReference>
<organism evidence="2 3">
    <name type="scientific">Mycena metata</name>
    <dbReference type="NCBI Taxonomy" id="1033252"/>
    <lineage>
        <taxon>Eukaryota</taxon>
        <taxon>Fungi</taxon>
        <taxon>Dikarya</taxon>
        <taxon>Basidiomycota</taxon>
        <taxon>Agaricomycotina</taxon>
        <taxon>Agaricomycetes</taxon>
        <taxon>Agaricomycetidae</taxon>
        <taxon>Agaricales</taxon>
        <taxon>Marasmiineae</taxon>
        <taxon>Mycenaceae</taxon>
        <taxon>Mycena</taxon>
    </lineage>
</organism>
<evidence type="ECO:0000256" key="1">
    <source>
        <dbReference type="SAM" id="SignalP"/>
    </source>
</evidence>
<protein>
    <recommendedName>
        <fullName evidence="4">Secreted protein</fullName>
    </recommendedName>
</protein>